<feature type="compositionally biased region" description="Basic and acidic residues" evidence="1">
    <location>
        <begin position="38"/>
        <end position="57"/>
    </location>
</feature>
<organism evidence="2 3">
    <name type="scientific">Corymbia citriodora subsp. variegata</name>
    <dbReference type="NCBI Taxonomy" id="360336"/>
    <lineage>
        <taxon>Eukaryota</taxon>
        <taxon>Viridiplantae</taxon>
        <taxon>Streptophyta</taxon>
        <taxon>Embryophyta</taxon>
        <taxon>Tracheophyta</taxon>
        <taxon>Spermatophyta</taxon>
        <taxon>Magnoliopsida</taxon>
        <taxon>eudicotyledons</taxon>
        <taxon>Gunneridae</taxon>
        <taxon>Pentapetalae</taxon>
        <taxon>rosids</taxon>
        <taxon>malvids</taxon>
        <taxon>Myrtales</taxon>
        <taxon>Myrtaceae</taxon>
        <taxon>Myrtoideae</taxon>
        <taxon>Eucalypteae</taxon>
        <taxon>Corymbia</taxon>
    </lineage>
</organism>
<evidence type="ECO:0008006" key="4">
    <source>
        <dbReference type="Google" id="ProtNLM"/>
    </source>
</evidence>
<keyword evidence="3" id="KW-1185">Reference proteome</keyword>
<evidence type="ECO:0000313" key="2">
    <source>
        <dbReference type="EMBL" id="KAF7847409.1"/>
    </source>
</evidence>
<gene>
    <name evidence="2" type="ORF">BT93_L2990</name>
</gene>
<comment type="caution">
    <text evidence="2">The sequence shown here is derived from an EMBL/GenBank/DDBJ whole genome shotgun (WGS) entry which is preliminary data.</text>
</comment>
<sequence length="147" mass="16623">MRDSETLASLRRNSKGKQVVIPDARDTPQRSRGSASKRRLEVRHDGSPDLQEVREEAQGPSPPTEFAQAMIHWYHQAKELSGDGVNGPYTFAQFRKAKPPTFDGKADPLAAENWTRKIEGIFEAECVPEDKKVAFATRYLESEAEHW</sequence>
<dbReference type="AlphaFoldDB" id="A0A8T0CMZ2"/>
<dbReference type="EMBL" id="MU090845">
    <property type="protein sequence ID" value="KAF7847409.1"/>
    <property type="molecule type" value="Genomic_DNA"/>
</dbReference>
<accession>A0A8T0CMZ2</accession>
<evidence type="ECO:0000256" key="1">
    <source>
        <dbReference type="SAM" id="MobiDB-lite"/>
    </source>
</evidence>
<dbReference type="Proteomes" id="UP000806378">
    <property type="component" value="Unassembled WGS sequence"/>
</dbReference>
<reference evidence="2" key="1">
    <citation type="submission" date="2020-05" db="EMBL/GenBank/DDBJ databases">
        <title>WGS assembly of Corymbia citriodora subspecies variegata.</title>
        <authorList>
            <person name="Barry K."/>
            <person name="Hundley H."/>
            <person name="Shu S."/>
            <person name="Jenkins J."/>
            <person name="Grimwood J."/>
            <person name="Baten A."/>
        </authorList>
    </citation>
    <scope>NUCLEOTIDE SEQUENCE</scope>
    <source>
        <strain evidence="2">CV2-018</strain>
    </source>
</reference>
<protein>
    <recommendedName>
        <fullName evidence="4">Retrotransposon gag domain-containing protein</fullName>
    </recommendedName>
</protein>
<feature type="region of interest" description="Disordered" evidence="1">
    <location>
        <begin position="1"/>
        <end position="65"/>
    </location>
</feature>
<dbReference type="OrthoDB" id="1741781at2759"/>
<evidence type="ECO:0000313" key="3">
    <source>
        <dbReference type="Proteomes" id="UP000806378"/>
    </source>
</evidence>
<name>A0A8T0CMZ2_CORYI</name>
<dbReference type="Gramene" id="rna-gnl|WGS:JABURB|Cocit.L2990.1">
    <property type="protein sequence ID" value="cds-KAF7847409.1"/>
    <property type="gene ID" value="gene-BT93_L2990"/>
</dbReference>
<proteinExistence type="predicted"/>